<name>A0A075R4T2_BRELA</name>
<keyword evidence="2" id="KW-0812">Transmembrane</keyword>
<feature type="compositionally biased region" description="Polar residues" evidence="1">
    <location>
        <begin position="196"/>
        <end position="206"/>
    </location>
</feature>
<evidence type="ECO:0000313" key="4">
    <source>
        <dbReference type="EMBL" id="AIG26183.1"/>
    </source>
</evidence>
<dbReference type="HOGENOM" id="CLU_1007125_0_0_9"/>
<keyword evidence="5" id="KW-1185">Reference proteome</keyword>
<dbReference type="SUPFAM" id="SSF54106">
    <property type="entry name" value="LysM domain"/>
    <property type="match status" value="1"/>
</dbReference>
<reference evidence="4 5" key="1">
    <citation type="journal article" date="2011" name="J. Bacteriol.">
        <title>Genome sequence of Brevibacillus laterosporus LMG 15441, a pathogen of invertebrates.</title>
        <authorList>
            <person name="Djukic M."/>
            <person name="Poehlein A."/>
            <person name="Thurmer A."/>
            <person name="Daniel R."/>
        </authorList>
    </citation>
    <scope>NUCLEOTIDE SEQUENCE [LARGE SCALE GENOMIC DNA]</scope>
    <source>
        <strain evidence="4 5">LMG 15441</strain>
    </source>
</reference>
<feature type="compositionally biased region" description="Low complexity" evidence="1">
    <location>
        <begin position="181"/>
        <end position="194"/>
    </location>
</feature>
<feature type="compositionally biased region" description="Basic residues" evidence="1">
    <location>
        <begin position="23"/>
        <end position="34"/>
    </location>
</feature>
<dbReference type="Pfam" id="PF01476">
    <property type="entry name" value="LysM"/>
    <property type="match status" value="1"/>
</dbReference>
<feature type="domain" description="LysM" evidence="3">
    <location>
        <begin position="226"/>
        <end position="273"/>
    </location>
</feature>
<dbReference type="eggNOG" id="COG1652">
    <property type="taxonomic scope" value="Bacteria"/>
</dbReference>
<feature type="compositionally biased region" description="Basic and acidic residues" evidence="1">
    <location>
        <begin position="43"/>
        <end position="59"/>
    </location>
</feature>
<feature type="compositionally biased region" description="Basic and acidic residues" evidence="1">
    <location>
        <begin position="1"/>
        <end position="10"/>
    </location>
</feature>
<dbReference type="EMBL" id="CP007806">
    <property type="protein sequence ID" value="AIG26183.1"/>
    <property type="molecule type" value="Genomic_DNA"/>
</dbReference>
<dbReference type="STRING" id="1042163.BRLA_c018610"/>
<dbReference type="InterPro" id="IPR018392">
    <property type="entry name" value="LysM"/>
</dbReference>
<dbReference type="InterPro" id="IPR036779">
    <property type="entry name" value="LysM_dom_sf"/>
</dbReference>
<evidence type="ECO:0000313" key="5">
    <source>
        <dbReference type="Proteomes" id="UP000005850"/>
    </source>
</evidence>
<keyword evidence="2" id="KW-1133">Transmembrane helix</keyword>
<sequence>MEGRDGDKQIAEQQDTLLGLPPRKTRIKNKKQAQKKQATSLISEEKQAAKSENEESKEQVKASSTLASGGGWKIIVPLAGAVVVAGVLFIWKEMNSTQPALIFSGHQTRTDAIASGTGVSVTEPEPLNREGTDPANVAKPEMQPQLEDKKPANNAVLGQEGDKGGLGTEATVASTAKSTVKPTSTSAPTTNKTTAEQKTSPTSVPASNKPEATVSEEKPAKKIKSKLYKVKRGDNLHKISRAYYGNNNGVKRIATFNGLNTEAPLIEGKTLYIPVD</sequence>
<protein>
    <recommendedName>
        <fullName evidence="3">LysM domain-containing protein</fullName>
    </recommendedName>
</protein>
<accession>A0A075R4T2</accession>
<feature type="transmembrane region" description="Helical" evidence="2">
    <location>
        <begin position="74"/>
        <end position="91"/>
    </location>
</feature>
<dbReference type="KEGG" id="blr:BRLA_c018610"/>
<keyword evidence="2" id="KW-0472">Membrane</keyword>
<dbReference type="AlphaFoldDB" id="A0A075R4T2"/>
<dbReference type="RefSeq" id="WP_003338495.1">
    <property type="nucleotide sequence ID" value="NZ_CP007806.1"/>
</dbReference>
<feature type="region of interest" description="Disordered" evidence="1">
    <location>
        <begin position="1"/>
        <end position="59"/>
    </location>
</feature>
<dbReference type="SMART" id="SM00257">
    <property type="entry name" value="LysM"/>
    <property type="match status" value="1"/>
</dbReference>
<proteinExistence type="predicted"/>
<feature type="region of interest" description="Disordered" evidence="1">
    <location>
        <begin position="172"/>
        <end position="219"/>
    </location>
</feature>
<gene>
    <name evidence="4" type="ORF">BRLA_c018610</name>
</gene>
<evidence type="ECO:0000259" key="3">
    <source>
        <dbReference type="PROSITE" id="PS51782"/>
    </source>
</evidence>
<evidence type="ECO:0000256" key="1">
    <source>
        <dbReference type="SAM" id="MobiDB-lite"/>
    </source>
</evidence>
<evidence type="ECO:0000256" key="2">
    <source>
        <dbReference type="SAM" id="Phobius"/>
    </source>
</evidence>
<feature type="region of interest" description="Disordered" evidence="1">
    <location>
        <begin position="117"/>
        <end position="150"/>
    </location>
</feature>
<organism evidence="4 5">
    <name type="scientific">Brevibacillus laterosporus LMG 15441</name>
    <dbReference type="NCBI Taxonomy" id="1042163"/>
    <lineage>
        <taxon>Bacteria</taxon>
        <taxon>Bacillati</taxon>
        <taxon>Bacillota</taxon>
        <taxon>Bacilli</taxon>
        <taxon>Bacillales</taxon>
        <taxon>Paenibacillaceae</taxon>
        <taxon>Brevibacillus</taxon>
    </lineage>
</organism>
<dbReference type="Gene3D" id="3.10.350.10">
    <property type="entry name" value="LysM domain"/>
    <property type="match status" value="1"/>
</dbReference>
<dbReference type="CDD" id="cd00118">
    <property type="entry name" value="LysM"/>
    <property type="match status" value="1"/>
</dbReference>
<dbReference type="Proteomes" id="UP000005850">
    <property type="component" value="Chromosome"/>
</dbReference>
<dbReference type="PROSITE" id="PS51782">
    <property type="entry name" value="LYSM"/>
    <property type="match status" value="1"/>
</dbReference>